<dbReference type="InterPro" id="IPR009959">
    <property type="entry name" value="Cyclase_SnoaL-like"/>
</dbReference>
<dbReference type="InterPro" id="IPR032710">
    <property type="entry name" value="NTF2-like_dom_sf"/>
</dbReference>
<dbReference type="PANTHER" id="PTHR38436">
    <property type="entry name" value="POLYKETIDE CYCLASE SNOAL-LIKE DOMAIN"/>
    <property type="match status" value="1"/>
</dbReference>
<dbReference type="EMBL" id="BMNG01000004">
    <property type="protein sequence ID" value="GGO40828.1"/>
    <property type="molecule type" value="Genomic_DNA"/>
</dbReference>
<accession>A0ABQ2LNH7</accession>
<organism evidence="1 2">
    <name type="scientific">Streptomyces lasiicapitis</name>
    <dbReference type="NCBI Taxonomy" id="1923961"/>
    <lineage>
        <taxon>Bacteria</taxon>
        <taxon>Bacillati</taxon>
        <taxon>Actinomycetota</taxon>
        <taxon>Actinomycetes</taxon>
        <taxon>Kitasatosporales</taxon>
        <taxon>Streptomycetaceae</taxon>
        <taxon>Streptomyces</taxon>
    </lineage>
</organism>
<evidence type="ECO:0000313" key="1">
    <source>
        <dbReference type="EMBL" id="GGO40828.1"/>
    </source>
</evidence>
<dbReference type="PANTHER" id="PTHR38436:SF1">
    <property type="entry name" value="ESTER CYCLASE"/>
    <property type="match status" value="1"/>
</dbReference>
<protein>
    <recommendedName>
        <fullName evidence="3">Ester cyclase</fullName>
    </recommendedName>
</protein>
<evidence type="ECO:0008006" key="3">
    <source>
        <dbReference type="Google" id="ProtNLM"/>
    </source>
</evidence>
<dbReference type="Gene3D" id="3.10.450.50">
    <property type="match status" value="1"/>
</dbReference>
<gene>
    <name evidence="1" type="ORF">GCM10012286_19550</name>
</gene>
<comment type="caution">
    <text evidence="1">The sequence shown here is derived from an EMBL/GenBank/DDBJ whole genome shotgun (WGS) entry which is preliminary data.</text>
</comment>
<name>A0ABQ2LNH7_9ACTN</name>
<sequence>MPSLVSRTAAGPAPIHTPEERRNLATILALRRATVEGRRAFLAPGCRVHRHGMAHLASRGGFTDGSGYTADSIADRHDHIEDIVAKHDRVWAIWTIRGTHTGPLFGIAPTGKPLETLELGIWRLTDGKVVEAWFFADEYGLAETLGLGVFGGT</sequence>
<dbReference type="SUPFAM" id="SSF54427">
    <property type="entry name" value="NTF2-like"/>
    <property type="match status" value="1"/>
</dbReference>
<dbReference type="Pfam" id="PF07366">
    <property type="entry name" value="SnoaL"/>
    <property type="match status" value="1"/>
</dbReference>
<proteinExistence type="predicted"/>
<dbReference type="RefSeq" id="WP_189173623.1">
    <property type="nucleotide sequence ID" value="NZ_BMNG01000004.1"/>
</dbReference>
<dbReference type="Proteomes" id="UP000656881">
    <property type="component" value="Unassembled WGS sequence"/>
</dbReference>
<reference evidence="2" key="1">
    <citation type="journal article" date="2019" name="Int. J. Syst. Evol. Microbiol.">
        <title>The Global Catalogue of Microorganisms (GCM) 10K type strain sequencing project: providing services to taxonomists for standard genome sequencing and annotation.</title>
        <authorList>
            <consortium name="The Broad Institute Genomics Platform"/>
            <consortium name="The Broad Institute Genome Sequencing Center for Infectious Disease"/>
            <person name="Wu L."/>
            <person name="Ma J."/>
        </authorList>
    </citation>
    <scope>NUCLEOTIDE SEQUENCE [LARGE SCALE GENOMIC DNA]</scope>
    <source>
        <strain evidence="2">CGMCC 4.7349</strain>
    </source>
</reference>
<keyword evidence="2" id="KW-1185">Reference proteome</keyword>
<evidence type="ECO:0000313" key="2">
    <source>
        <dbReference type="Proteomes" id="UP000656881"/>
    </source>
</evidence>